<protein>
    <submittedName>
        <fullName evidence="13">TonB-dependent receptor</fullName>
    </submittedName>
</protein>
<feature type="domain" description="TonB-dependent receptor-like beta-barrel" evidence="11">
    <location>
        <begin position="357"/>
        <end position="865"/>
    </location>
</feature>
<dbReference type="PANTHER" id="PTHR47234:SF2">
    <property type="entry name" value="TONB-DEPENDENT RECEPTOR"/>
    <property type="match status" value="1"/>
</dbReference>
<keyword evidence="5 9" id="KW-0798">TonB box</keyword>
<organism evidence="13 14">
    <name type="scientific">Luteimonas granuli</name>
    <dbReference type="NCBI Taxonomy" id="1176533"/>
    <lineage>
        <taxon>Bacteria</taxon>
        <taxon>Pseudomonadati</taxon>
        <taxon>Pseudomonadota</taxon>
        <taxon>Gammaproteobacteria</taxon>
        <taxon>Lysobacterales</taxon>
        <taxon>Lysobacteraceae</taxon>
        <taxon>Luteimonas</taxon>
    </lineage>
</organism>
<dbReference type="InterPro" id="IPR037066">
    <property type="entry name" value="Plug_dom_sf"/>
</dbReference>
<evidence type="ECO:0000259" key="12">
    <source>
        <dbReference type="Pfam" id="PF07715"/>
    </source>
</evidence>
<sequence length="901" mass="95843">MVLNKKAIVIAIHALLYAGVASAQDTASGSADAATLDAVTVTGSHIKGAQVSGVGPVSVISAEEIKASGAASVEVLLQRMPASAGFAGNQTNSYWTSDGWGTAQVNLRGIGVTRTLVLMNGRRIVNGGTGANNAVDLNMIPISMIERIEVLKDGASALYGADAVAGVVNIITKKGFEGSELGLKYGETSRGDGEDMSADFTYGTRGERGSMMFGVSWSEGGDVPMASRAPCGMGVVNGELICTGSSSTPGGRALLADGTMVNFNQVPGRDGDFYEPYSSRVHNVNVNTALNAVNPIKRYSVSTLGNYDVTDNVDLFTEFLYSNRKSNQLATPGSLGQFRPMVIAADHPTNPTGQRLTLVRRRLDEGGPRIAYQDVDTVRGVVGLQGAFADYWSWSAAVNYGRSTALSGFSNVANLDRVDATLDTSRCSPVQGAAIPCADYLGYGDVTQDVVDYILFSTRDAGGNRMLSFVADVSGQLFDLPAGPMGFASGIEVRKENGWSYPDSLTVLGVSNSNRAQNIRGEYQAKEAFAELSVPILSDAAFAESLAFNVAARYSDYDLFGSDTNYKAGLDWTVVPSLKFRATKSTAFRIPSISQLFGGISTGNLTTSDPCSGWSSLPSSSVVRQNCASSGVPVGYVQPSNSVLTTTGGNINLKPEDADTFSAGLVWTPGFVNGLTTTVDYYKIEIENAIRSVAGSTKLALCYNSAGMSHPFCDGRNFTRNSITGEIDFLSSQPVNAASEVVSGIDLGVIYEFQMAGLQASLQTEISYLKEYSIVPYQGGSLIEYAGYTTGGSGGYPEWRAFNTLSAAKGPWSGSWSVQYIGKVDDINAARGTIGDHAPSIFYHYLQGKYDIGKNMDVSLGVDNVFDKKAPFVQSYTDANTDTMTYDLLGRRWNVRFGYRW</sequence>
<dbReference type="InterPro" id="IPR039426">
    <property type="entry name" value="TonB-dep_rcpt-like"/>
</dbReference>
<dbReference type="SUPFAM" id="SSF56935">
    <property type="entry name" value="Porins"/>
    <property type="match status" value="1"/>
</dbReference>
<dbReference type="KEGG" id="lug:FPZ22_02070"/>
<feature type="chain" id="PRO_5022217184" evidence="10">
    <location>
        <begin position="24"/>
        <end position="901"/>
    </location>
</feature>
<dbReference type="Gene3D" id="2.40.170.20">
    <property type="entry name" value="TonB-dependent receptor, beta-barrel domain"/>
    <property type="match status" value="1"/>
</dbReference>
<gene>
    <name evidence="13" type="ORF">FPZ22_02070</name>
</gene>
<dbReference type="InterPro" id="IPR036942">
    <property type="entry name" value="Beta-barrel_TonB_sf"/>
</dbReference>
<accession>A0A518N7A3</accession>
<dbReference type="Proteomes" id="UP000316584">
    <property type="component" value="Chromosome"/>
</dbReference>
<dbReference type="InterPro" id="IPR012910">
    <property type="entry name" value="Plug_dom"/>
</dbReference>
<dbReference type="Pfam" id="PF07715">
    <property type="entry name" value="Plug"/>
    <property type="match status" value="1"/>
</dbReference>
<evidence type="ECO:0000259" key="11">
    <source>
        <dbReference type="Pfam" id="PF00593"/>
    </source>
</evidence>
<evidence type="ECO:0000256" key="8">
    <source>
        <dbReference type="PROSITE-ProRule" id="PRU01360"/>
    </source>
</evidence>
<keyword evidence="10" id="KW-0732">Signal</keyword>
<feature type="domain" description="TonB-dependent receptor plug" evidence="12">
    <location>
        <begin position="55"/>
        <end position="167"/>
    </location>
</feature>
<dbReference type="InterPro" id="IPR000531">
    <property type="entry name" value="Beta-barrel_TonB"/>
</dbReference>
<name>A0A518N7A3_9GAMM</name>
<evidence type="ECO:0000256" key="10">
    <source>
        <dbReference type="SAM" id="SignalP"/>
    </source>
</evidence>
<dbReference type="OrthoDB" id="6276154at2"/>
<evidence type="ECO:0000313" key="14">
    <source>
        <dbReference type="Proteomes" id="UP000316584"/>
    </source>
</evidence>
<evidence type="ECO:0000256" key="3">
    <source>
        <dbReference type="ARBA" id="ARBA00022452"/>
    </source>
</evidence>
<dbReference type="AlphaFoldDB" id="A0A518N7A3"/>
<evidence type="ECO:0000256" key="4">
    <source>
        <dbReference type="ARBA" id="ARBA00022692"/>
    </source>
</evidence>
<evidence type="ECO:0000256" key="9">
    <source>
        <dbReference type="RuleBase" id="RU003357"/>
    </source>
</evidence>
<evidence type="ECO:0000256" key="7">
    <source>
        <dbReference type="ARBA" id="ARBA00023237"/>
    </source>
</evidence>
<keyword evidence="4 8" id="KW-0812">Transmembrane</keyword>
<dbReference type="Pfam" id="PF00593">
    <property type="entry name" value="TonB_dep_Rec_b-barrel"/>
    <property type="match status" value="1"/>
</dbReference>
<keyword evidence="2 8" id="KW-0813">Transport</keyword>
<keyword evidence="6 8" id="KW-0472">Membrane</keyword>
<keyword evidence="7 8" id="KW-0998">Cell outer membrane</keyword>
<comment type="similarity">
    <text evidence="8 9">Belongs to the TonB-dependent receptor family.</text>
</comment>
<proteinExistence type="inferred from homology"/>
<dbReference type="PANTHER" id="PTHR47234">
    <property type="match status" value="1"/>
</dbReference>
<dbReference type="PROSITE" id="PS52016">
    <property type="entry name" value="TONB_DEPENDENT_REC_3"/>
    <property type="match status" value="1"/>
</dbReference>
<reference evidence="13 14" key="1">
    <citation type="submission" date="2019-07" db="EMBL/GenBank/DDBJ databases">
        <title>Full genome sequence of Luteimonas sp. Gr-4.</title>
        <authorList>
            <person name="Im W.-T."/>
        </authorList>
    </citation>
    <scope>NUCLEOTIDE SEQUENCE [LARGE SCALE GENOMIC DNA]</scope>
    <source>
        <strain evidence="13 14">Gr-4</strain>
    </source>
</reference>
<dbReference type="Gene3D" id="2.170.130.10">
    <property type="entry name" value="TonB-dependent receptor, plug domain"/>
    <property type="match status" value="1"/>
</dbReference>
<evidence type="ECO:0000313" key="13">
    <source>
        <dbReference type="EMBL" id="QDW67796.1"/>
    </source>
</evidence>
<dbReference type="GO" id="GO:0009279">
    <property type="term" value="C:cell outer membrane"/>
    <property type="evidence" value="ECO:0007669"/>
    <property type="project" value="UniProtKB-SubCell"/>
</dbReference>
<feature type="signal peptide" evidence="10">
    <location>
        <begin position="1"/>
        <end position="23"/>
    </location>
</feature>
<keyword evidence="14" id="KW-1185">Reference proteome</keyword>
<keyword evidence="3 8" id="KW-1134">Transmembrane beta strand</keyword>
<evidence type="ECO:0000256" key="5">
    <source>
        <dbReference type="ARBA" id="ARBA00023077"/>
    </source>
</evidence>
<evidence type="ECO:0000256" key="1">
    <source>
        <dbReference type="ARBA" id="ARBA00004571"/>
    </source>
</evidence>
<dbReference type="EMBL" id="CP042218">
    <property type="protein sequence ID" value="QDW67796.1"/>
    <property type="molecule type" value="Genomic_DNA"/>
</dbReference>
<evidence type="ECO:0000256" key="2">
    <source>
        <dbReference type="ARBA" id="ARBA00022448"/>
    </source>
</evidence>
<comment type="subcellular location">
    <subcellularLocation>
        <location evidence="1 8">Cell outer membrane</location>
        <topology evidence="1 8">Multi-pass membrane protein</topology>
    </subcellularLocation>
</comment>
<keyword evidence="13" id="KW-0675">Receptor</keyword>
<evidence type="ECO:0000256" key="6">
    <source>
        <dbReference type="ARBA" id="ARBA00023136"/>
    </source>
</evidence>